<dbReference type="InterPro" id="IPR011008">
    <property type="entry name" value="Dimeric_a/b-barrel"/>
</dbReference>
<name>A0A6A7ARW4_9PLEO</name>
<dbReference type="PROSITE" id="PS51502">
    <property type="entry name" value="S_R_A_B_BARREL"/>
    <property type="match status" value="1"/>
</dbReference>
<protein>
    <recommendedName>
        <fullName evidence="1">Stress-response A/B barrel domain-containing protein</fullName>
    </recommendedName>
</protein>
<dbReference type="Pfam" id="PF07876">
    <property type="entry name" value="Dabb"/>
    <property type="match status" value="1"/>
</dbReference>
<feature type="domain" description="Stress-response A/B barrel" evidence="1">
    <location>
        <begin position="3"/>
        <end position="99"/>
    </location>
</feature>
<dbReference type="SMART" id="SM00886">
    <property type="entry name" value="Dabb"/>
    <property type="match status" value="1"/>
</dbReference>
<dbReference type="InterPro" id="IPR013097">
    <property type="entry name" value="Dabb"/>
</dbReference>
<evidence type="ECO:0000313" key="2">
    <source>
        <dbReference type="EMBL" id="KAF2844939.1"/>
    </source>
</evidence>
<dbReference type="SUPFAM" id="SSF54909">
    <property type="entry name" value="Dimeric alpha+beta barrel"/>
    <property type="match status" value="1"/>
</dbReference>
<dbReference type="EMBL" id="MU006358">
    <property type="protein sequence ID" value="KAF2844939.1"/>
    <property type="molecule type" value="Genomic_DNA"/>
</dbReference>
<dbReference type="OrthoDB" id="3830014at2759"/>
<accession>A0A6A7ARW4</accession>
<dbReference type="Gene3D" id="3.30.70.100">
    <property type="match status" value="1"/>
</dbReference>
<sequence>MPVRRVTMFKISKESDRTKLLDLYKDMPSKAVKNGRPYILSVEAGTTQQDARAQGYTIAATSVFESEEDLKYYDEGCEAHAELRGFVRSVSEGFLMVYFTV</sequence>
<evidence type="ECO:0000259" key="1">
    <source>
        <dbReference type="PROSITE" id="PS51502"/>
    </source>
</evidence>
<evidence type="ECO:0000313" key="3">
    <source>
        <dbReference type="Proteomes" id="UP000799423"/>
    </source>
</evidence>
<organism evidence="2 3">
    <name type="scientific">Plenodomus tracheiphilus IPT5</name>
    <dbReference type="NCBI Taxonomy" id="1408161"/>
    <lineage>
        <taxon>Eukaryota</taxon>
        <taxon>Fungi</taxon>
        <taxon>Dikarya</taxon>
        <taxon>Ascomycota</taxon>
        <taxon>Pezizomycotina</taxon>
        <taxon>Dothideomycetes</taxon>
        <taxon>Pleosporomycetidae</taxon>
        <taxon>Pleosporales</taxon>
        <taxon>Pleosporineae</taxon>
        <taxon>Leptosphaeriaceae</taxon>
        <taxon>Plenodomus</taxon>
    </lineage>
</organism>
<proteinExistence type="predicted"/>
<keyword evidence="3" id="KW-1185">Reference proteome</keyword>
<gene>
    <name evidence="2" type="ORF">T440DRAFT_473002</name>
</gene>
<dbReference type="Proteomes" id="UP000799423">
    <property type="component" value="Unassembled WGS sequence"/>
</dbReference>
<dbReference type="AlphaFoldDB" id="A0A6A7ARW4"/>
<reference evidence="2" key="1">
    <citation type="submission" date="2020-01" db="EMBL/GenBank/DDBJ databases">
        <authorList>
            <consortium name="DOE Joint Genome Institute"/>
            <person name="Haridas S."/>
            <person name="Albert R."/>
            <person name="Binder M."/>
            <person name="Bloem J."/>
            <person name="Labutti K."/>
            <person name="Salamov A."/>
            <person name="Andreopoulos B."/>
            <person name="Baker S.E."/>
            <person name="Barry K."/>
            <person name="Bills G."/>
            <person name="Bluhm B.H."/>
            <person name="Cannon C."/>
            <person name="Castanera R."/>
            <person name="Culley D.E."/>
            <person name="Daum C."/>
            <person name="Ezra D."/>
            <person name="Gonzalez J.B."/>
            <person name="Henrissat B."/>
            <person name="Kuo A."/>
            <person name="Liang C."/>
            <person name="Lipzen A."/>
            <person name="Lutzoni F."/>
            <person name="Magnuson J."/>
            <person name="Mondo S."/>
            <person name="Nolan M."/>
            <person name="Ohm R."/>
            <person name="Pangilinan J."/>
            <person name="Park H.-J."/>
            <person name="Ramirez L."/>
            <person name="Alfaro M."/>
            <person name="Sun H."/>
            <person name="Tritt A."/>
            <person name="Yoshinaga Y."/>
            <person name="Zwiers L.-H."/>
            <person name="Turgeon B.G."/>
            <person name="Goodwin S.B."/>
            <person name="Spatafora J.W."/>
            <person name="Crous P.W."/>
            <person name="Grigoriev I.V."/>
        </authorList>
    </citation>
    <scope>NUCLEOTIDE SEQUENCE</scope>
    <source>
        <strain evidence="2">IPT5</strain>
    </source>
</reference>